<dbReference type="InterPro" id="IPR005804">
    <property type="entry name" value="FA_desaturase_dom"/>
</dbReference>
<dbReference type="GO" id="GO:0006629">
    <property type="term" value="P:lipid metabolic process"/>
    <property type="evidence" value="ECO:0007669"/>
    <property type="project" value="InterPro"/>
</dbReference>
<evidence type="ECO:0000259" key="2">
    <source>
        <dbReference type="Pfam" id="PF00487"/>
    </source>
</evidence>
<protein>
    <submittedName>
        <fullName evidence="3">Delta-12 fatty acid desaturase</fullName>
    </submittedName>
</protein>
<evidence type="ECO:0000256" key="1">
    <source>
        <dbReference type="SAM" id="Phobius"/>
    </source>
</evidence>
<dbReference type="PANTHER" id="PTHR32100">
    <property type="entry name" value="OMEGA-6 FATTY ACID DESATURASE, CHLOROPLASTIC"/>
    <property type="match status" value="1"/>
</dbReference>
<feature type="transmembrane region" description="Helical" evidence="1">
    <location>
        <begin position="94"/>
        <end position="114"/>
    </location>
</feature>
<evidence type="ECO:0000313" key="4">
    <source>
        <dbReference type="Proteomes" id="UP001164286"/>
    </source>
</evidence>
<name>A0AA38LQJ5_9TREE</name>
<feature type="transmembrane region" description="Helical" evidence="1">
    <location>
        <begin position="277"/>
        <end position="294"/>
    </location>
</feature>
<keyword evidence="4" id="KW-1185">Reference proteome</keyword>
<keyword evidence="1" id="KW-0472">Membrane</keyword>
<dbReference type="EMBL" id="JAKWFO010000016">
    <property type="protein sequence ID" value="KAI9631995.1"/>
    <property type="molecule type" value="Genomic_DNA"/>
</dbReference>
<reference evidence="3" key="1">
    <citation type="journal article" date="2022" name="G3 (Bethesda)">
        <title>High quality genome of the basidiomycete yeast Dioszegia hungarica PDD-24b-2 isolated from cloud water.</title>
        <authorList>
            <person name="Jarrige D."/>
            <person name="Haridas S."/>
            <person name="Bleykasten-Grosshans C."/>
            <person name="Joly M."/>
            <person name="Nadalig T."/>
            <person name="Sancelme M."/>
            <person name="Vuilleumier S."/>
            <person name="Grigoriev I.V."/>
            <person name="Amato P."/>
            <person name="Bringel F."/>
        </authorList>
    </citation>
    <scope>NUCLEOTIDE SEQUENCE</scope>
    <source>
        <strain evidence="3">PDD-24b-2</strain>
    </source>
</reference>
<evidence type="ECO:0000313" key="3">
    <source>
        <dbReference type="EMBL" id="KAI9631995.1"/>
    </source>
</evidence>
<sequence length="437" mass="49459">MKGIEEKAEVARHVVVEAKEIAEGQKFIVPNYTVKQLLDVIPAHCFHRSGFRSSLYVLQDVAVLAACAYCALHMDSLLLNKLNISDVALTAVRVILWTGYTFAAGLFGTGLWVIGHECGHQAFSSSKTVNNVMGWILHSALLVPYHAWRISHGRHHAATGHLTRDEVFPKEEAEILGVNVSAMRQRELREAIEESPLATLIDVTMQQLLGFPAYLILNTSGQRHYSKGTSHFNPDSVIFKPQHKWQILASNLGVLLNLATLAFWAHKRSFAEVLVMYLIPYLWVNHWLVFITYLQHTDPHLPHYSANKWTFARGALCTIDRNFMGPIGPYVFHGICETHVAHHISSKIPHYNAWEATKALKTFLGPHYISSTENMFTSFWKSNRECIFVEEDEDIVFYKNYAGVAKFAPVEEDESSERRASVSDSGIEMIEPKERLC</sequence>
<dbReference type="InterPro" id="IPR012171">
    <property type="entry name" value="Fatty_acid_desaturase"/>
</dbReference>
<dbReference type="Pfam" id="PF00487">
    <property type="entry name" value="FA_desaturase"/>
    <property type="match status" value="1"/>
</dbReference>
<keyword evidence="1" id="KW-0812">Transmembrane</keyword>
<dbReference type="GO" id="GO:0016491">
    <property type="term" value="F:oxidoreductase activity"/>
    <property type="evidence" value="ECO:0007669"/>
    <property type="project" value="InterPro"/>
</dbReference>
<dbReference type="CDD" id="cd03507">
    <property type="entry name" value="Delta12-FADS-like"/>
    <property type="match status" value="1"/>
</dbReference>
<feature type="domain" description="Fatty acid desaturase" evidence="2">
    <location>
        <begin position="97"/>
        <end position="370"/>
    </location>
</feature>
<dbReference type="Proteomes" id="UP001164286">
    <property type="component" value="Unassembled WGS sequence"/>
</dbReference>
<dbReference type="RefSeq" id="XP_052941772.1">
    <property type="nucleotide sequence ID" value="XM_053091640.1"/>
</dbReference>
<organism evidence="3 4">
    <name type="scientific">Dioszegia hungarica</name>
    <dbReference type="NCBI Taxonomy" id="4972"/>
    <lineage>
        <taxon>Eukaryota</taxon>
        <taxon>Fungi</taxon>
        <taxon>Dikarya</taxon>
        <taxon>Basidiomycota</taxon>
        <taxon>Agaricomycotina</taxon>
        <taxon>Tremellomycetes</taxon>
        <taxon>Tremellales</taxon>
        <taxon>Bulleribasidiaceae</taxon>
        <taxon>Dioszegia</taxon>
    </lineage>
</organism>
<comment type="caution">
    <text evidence="3">The sequence shown here is derived from an EMBL/GenBank/DDBJ whole genome shotgun (WGS) entry which is preliminary data.</text>
</comment>
<proteinExistence type="predicted"/>
<gene>
    <name evidence="3" type="ORF">MKK02DRAFT_41636</name>
</gene>
<accession>A0AA38LQJ5</accession>
<dbReference type="AlphaFoldDB" id="A0AA38LQJ5"/>
<keyword evidence="1" id="KW-1133">Transmembrane helix</keyword>
<feature type="transmembrane region" description="Helical" evidence="1">
    <location>
        <begin position="247"/>
        <end position="265"/>
    </location>
</feature>
<dbReference type="GeneID" id="77730845"/>